<dbReference type="Gene3D" id="3.30.420.40">
    <property type="match status" value="1"/>
</dbReference>
<dbReference type="InterPro" id="IPR043129">
    <property type="entry name" value="ATPase_NBD"/>
</dbReference>
<protein>
    <submittedName>
        <fullName evidence="5">Ribulokinase</fullName>
    </submittedName>
</protein>
<dbReference type="Gene3D" id="1.20.58.2240">
    <property type="match status" value="1"/>
</dbReference>
<feature type="domain" description="Carbohydrate kinase FGGY N-terminal" evidence="3">
    <location>
        <begin position="6"/>
        <end position="254"/>
    </location>
</feature>
<dbReference type="InterPro" id="IPR018485">
    <property type="entry name" value="FGGY_C"/>
</dbReference>
<dbReference type="EMBL" id="VUOA01000001">
    <property type="protein sequence ID" value="KAA2244333.1"/>
    <property type="molecule type" value="Genomic_DNA"/>
</dbReference>
<reference evidence="5 6" key="2">
    <citation type="submission" date="2019-09" db="EMBL/GenBank/DDBJ databases">
        <authorList>
            <person name="Jin C."/>
        </authorList>
    </citation>
    <scope>NUCLEOTIDE SEQUENCE [LARGE SCALE GENOMIC DNA]</scope>
    <source>
        <strain evidence="5 6">BN140002</strain>
    </source>
</reference>
<keyword evidence="2 5" id="KW-0418">Kinase</keyword>
<dbReference type="GO" id="GO:0005737">
    <property type="term" value="C:cytoplasm"/>
    <property type="evidence" value="ECO:0007669"/>
    <property type="project" value="TreeGrafter"/>
</dbReference>
<dbReference type="Pfam" id="PF00370">
    <property type="entry name" value="FGGY_N"/>
    <property type="match status" value="1"/>
</dbReference>
<dbReference type="PANTHER" id="PTHR43435">
    <property type="entry name" value="RIBULOKINASE"/>
    <property type="match status" value="1"/>
</dbReference>
<evidence type="ECO:0000259" key="4">
    <source>
        <dbReference type="Pfam" id="PF02782"/>
    </source>
</evidence>
<keyword evidence="1" id="KW-0808">Transferase</keyword>
<dbReference type="Proteomes" id="UP000323142">
    <property type="component" value="Unassembled WGS sequence"/>
</dbReference>
<dbReference type="SUPFAM" id="SSF53067">
    <property type="entry name" value="Actin-like ATPase domain"/>
    <property type="match status" value="2"/>
</dbReference>
<accession>A0A5B2VWX7</accession>
<keyword evidence="6" id="KW-1185">Reference proteome</keyword>
<dbReference type="InterPro" id="IPR000577">
    <property type="entry name" value="Carb_kinase_FGGY"/>
</dbReference>
<name>A0A5B2VWX7_9HYPH</name>
<dbReference type="PIRSF" id="PIRSF000538">
    <property type="entry name" value="GlpK"/>
    <property type="match status" value="1"/>
</dbReference>
<dbReference type="RefSeq" id="WP_149814989.1">
    <property type="nucleotide sequence ID" value="NZ_VUOA01000001.1"/>
</dbReference>
<dbReference type="GO" id="GO:0019321">
    <property type="term" value="P:pentose metabolic process"/>
    <property type="evidence" value="ECO:0007669"/>
    <property type="project" value="TreeGrafter"/>
</dbReference>
<dbReference type="InterPro" id="IPR018484">
    <property type="entry name" value="FGGY_N"/>
</dbReference>
<gene>
    <name evidence="5" type="ORF">F0L46_00090</name>
</gene>
<dbReference type="PANTHER" id="PTHR43435:SF4">
    <property type="entry name" value="FGGY CARBOHYDRATE KINASE DOMAIN-CONTAINING PROTEIN"/>
    <property type="match status" value="1"/>
</dbReference>
<evidence type="ECO:0000256" key="1">
    <source>
        <dbReference type="ARBA" id="ARBA00022679"/>
    </source>
</evidence>
<proteinExistence type="predicted"/>
<evidence type="ECO:0000256" key="2">
    <source>
        <dbReference type="ARBA" id="ARBA00022777"/>
    </source>
</evidence>
<dbReference type="OrthoDB" id="9805576at2"/>
<dbReference type="AlphaFoldDB" id="A0A5B2VWX7"/>
<dbReference type="Pfam" id="PF02782">
    <property type="entry name" value="FGGY_C"/>
    <property type="match status" value="1"/>
</dbReference>
<comment type="caution">
    <text evidence="5">The sequence shown here is derived from an EMBL/GenBank/DDBJ whole genome shotgun (WGS) entry which is preliminary data.</text>
</comment>
<reference evidence="5 6" key="1">
    <citation type="submission" date="2019-09" db="EMBL/GenBank/DDBJ databases">
        <title>Salinarimonas rosea gen. nov., sp. nov., a new member of the a-2 subgroup of the Proteobacteria.</title>
        <authorList>
            <person name="Liu J."/>
        </authorList>
    </citation>
    <scope>NUCLEOTIDE SEQUENCE [LARGE SCALE GENOMIC DNA]</scope>
    <source>
        <strain evidence="5 6">BN140002</strain>
    </source>
</reference>
<sequence length="534" mass="56769">MTEPLLVGVDVGTLSARAGLFDGRGRMLHAASAGFELLRPAENQAAYRMDDIWAAVGEAVRLCLGETPGAAGRVAALAFDATSSLALRTDGARPLAGGADVLCWMDHRGEPEAEEISRSGDRLLAYTGGTMSPEIHLPKLLWLKRHDPAAWARVLAARDLCDELAFRATGTDRHSLCGLACKWPYLPADAQPWRGELLDRLGLHDLLDRALPDGGHPVGAVHGRLSPEGARALGLAPGLPVAVGLIDAEAGTLGVLGRDFRGRTNEICALIGGTSSSYMAFARDERAIPGVWGPFKDAVFPGYWLHEAGQSLTGAALDAVLAHHPAGPRTPSRDGHAAAAAAVLARLDAEGPAFAARRHIVPDWLGNRSPLGDGAVRALVTGVGEDASERSFHEAYYATARAIVLQARHIVEHLNAHGYAIRRVALSGGHLRNPLLVRLYQDALGFEAVVSRTPEPVLLGTAMTAAVAAGHYPDLFAAVDAMAPEQEVLEPDPAWAEPHALAYSIYRGLFAARNEAHDAGRRLQALAHQREKVR</sequence>
<organism evidence="5 6">
    <name type="scientific">Salinarimonas soli</name>
    <dbReference type="NCBI Taxonomy" id="1638099"/>
    <lineage>
        <taxon>Bacteria</taxon>
        <taxon>Pseudomonadati</taxon>
        <taxon>Pseudomonadota</taxon>
        <taxon>Alphaproteobacteria</taxon>
        <taxon>Hyphomicrobiales</taxon>
        <taxon>Salinarimonadaceae</taxon>
        <taxon>Salinarimonas</taxon>
    </lineage>
</organism>
<evidence type="ECO:0000313" key="6">
    <source>
        <dbReference type="Proteomes" id="UP000323142"/>
    </source>
</evidence>
<dbReference type="GO" id="GO:0019150">
    <property type="term" value="F:D-ribulokinase activity"/>
    <property type="evidence" value="ECO:0007669"/>
    <property type="project" value="TreeGrafter"/>
</dbReference>
<evidence type="ECO:0000313" key="5">
    <source>
        <dbReference type="EMBL" id="KAA2244333.1"/>
    </source>
</evidence>
<feature type="domain" description="Carbohydrate kinase FGGY C-terminal" evidence="4">
    <location>
        <begin position="269"/>
        <end position="469"/>
    </location>
</feature>
<evidence type="ECO:0000259" key="3">
    <source>
        <dbReference type="Pfam" id="PF00370"/>
    </source>
</evidence>